<protein>
    <submittedName>
        <fullName evidence="1">Uncharacterized protein</fullName>
    </submittedName>
</protein>
<dbReference type="RefSeq" id="WP_035838856.1">
    <property type="nucleotide sequence ID" value="NZ_BNAB01000024.1"/>
</dbReference>
<dbReference type="EMBL" id="FNOB01000026">
    <property type="protein sequence ID" value="SDX72103.1"/>
    <property type="molecule type" value="Genomic_DNA"/>
</dbReference>
<evidence type="ECO:0000313" key="1">
    <source>
        <dbReference type="EMBL" id="GHE05440.1"/>
    </source>
</evidence>
<proteinExistence type="predicted"/>
<evidence type="ECO:0000313" key="2">
    <source>
        <dbReference type="EMBL" id="SDX72103.1"/>
    </source>
</evidence>
<organism evidence="1 4">
    <name type="scientific">Allgaiera indica</name>
    <dbReference type="NCBI Taxonomy" id="765699"/>
    <lineage>
        <taxon>Bacteria</taxon>
        <taxon>Pseudomonadati</taxon>
        <taxon>Pseudomonadota</taxon>
        <taxon>Alphaproteobacteria</taxon>
        <taxon>Rhodobacterales</taxon>
        <taxon>Paracoccaceae</taxon>
        <taxon>Allgaiera</taxon>
    </lineage>
</organism>
<dbReference type="EMBL" id="BNAB01000024">
    <property type="protein sequence ID" value="GHE05440.1"/>
    <property type="molecule type" value="Genomic_DNA"/>
</dbReference>
<name>A0AAN4UUC2_9RHOB</name>
<accession>A0AAN4UUC2</accession>
<reference evidence="1" key="3">
    <citation type="submission" date="2023-06" db="EMBL/GenBank/DDBJ databases">
        <authorList>
            <person name="Sun Q."/>
            <person name="Zhou Y."/>
        </authorList>
    </citation>
    <scope>NUCLEOTIDE SEQUENCE</scope>
    <source>
        <strain evidence="1">CGMCC 1.10859</strain>
    </source>
</reference>
<sequence>MTLIEMQALLAALLGMRFGGVRSITYDGRQISYGSDTELATAIFDLERRIAAADTTVTRSRVSRPFASKDL</sequence>
<dbReference type="NCBIfam" id="NF047331">
    <property type="entry name" value="phage_HTJ"/>
    <property type="match status" value="1"/>
</dbReference>
<dbReference type="Proteomes" id="UP000634647">
    <property type="component" value="Unassembled WGS sequence"/>
</dbReference>
<evidence type="ECO:0000313" key="3">
    <source>
        <dbReference type="Proteomes" id="UP000199541"/>
    </source>
</evidence>
<dbReference type="AlphaFoldDB" id="A0AAN4UUC2"/>
<dbReference type="Proteomes" id="UP000199541">
    <property type="component" value="Unassembled WGS sequence"/>
</dbReference>
<keyword evidence="3" id="KW-1185">Reference proteome</keyword>
<evidence type="ECO:0000313" key="4">
    <source>
        <dbReference type="Proteomes" id="UP000634647"/>
    </source>
</evidence>
<comment type="caution">
    <text evidence="1">The sequence shown here is derived from an EMBL/GenBank/DDBJ whole genome shotgun (WGS) entry which is preliminary data.</text>
</comment>
<gene>
    <name evidence="1" type="ORF">GCM10008024_36170</name>
    <name evidence="2" type="ORF">SAMN05444006_12628</name>
</gene>
<reference evidence="2 3" key="2">
    <citation type="submission" date="2016-10" db="EMBL/GenBank/DDBJ databases">
        <authorList>
            <person name="Varghese N."/>
            <person name="Submissions S."/>
        </authorList>
    </citation>
    <scope>NUCLEOTIDE SEQUENCE [LARGE SCALE GENOMIC DNA]</scope>
    <source>
        <strain evidence="2 3">DSM 24802</strain>
    </source>
</reference>
<reference evidence="1" key="1">
    <citation type="journal article" date="2014" name="Int. J. Syst. Evol. Microbiol.">
        <title>Complete genome sequence of Corynebacterium casei LMG S-19264T (=DSM 44701T), isolated from a smear-ripened cheese.</title>
        <authorList>
            <consortium name="US DOE Joint Genome Institute (JGI-PGF)"/>
            <person name="Walter F."/>
            <person name="Albersmeier A."/>
            <person name="Kalinowski J."/>
            <person name="Ruckert C."/>
        </authorList>
    </citation>
    <scope>NUCLEOTIDE SEQUENCE</scope>
    <source>
        <strain evidence="1">CGMCC 1.10859</strain>
    </source>
</reference>